<evidence type="ECO:0000313" key="1">
    <source>
        <dbReference type="EMBL" id="SHI93846.1"/>
    </source>
</evidence>
<sequence length="185" mass="21307">MKRIQLIYIVVFFLCFVGCKDNEKNEVPPTSEPSVSTFYFIRHAEKDRSNPEDPDPELNQSGLGRAMHWAEILDEVELDAIYSTDYQRTSMTAAPTSVKRDIDVIYYEPQTIDVEQFKKDNLNKTVLVVGHSNTTPQFVNHMIGEDKYFEMDDTDNGSLFIVTIVNDIATSQRLHFNCNCPKERD</sequence>
<evidence type="ECO:0000313" key="2">
    <source>
        <dbReference type="Proteomes" id="UP000184543"/>
    </source>
</evidence>
<dbReference type="Gene3D" id="3.40.50.1240">
    <property type="entry name" value="Phosphoglycerate mutase-like"/>
    <property type="match status" value="1"/>
</dbReference>
<dbReference type="AlphaFoldDB" id="A0A1M6F873"/>
<dbReference type="InterPro" id="IPR013078">
    <property type="entry name" value="His_Pase_superF_clade-1"/>
</dbReference>
<proteinExistence type="predicted"/>
<dbReference type="EMBL" id="FQYU01000002">
    <property type="protein sequence ID" value="SHI93846.1"/>
    <property type="molecule type" value="Genomic_DNA"/>
</dbReference>
<name>A0A1M6F873_9FLAO</name>
<dbReference type="InterPro" id="IPR029033">
    <property type="entry name" value="His_PPase_superfam"/>
</dbReference>
<dbReference type="Proteomes" id="UP000184543">
    <property type="component" value="Unassembled WGS sequence"/>
</dbReference>
<keyword evidence="2" id="KW-1185">Reference proteome</keyword>
<dbReference type="Pfam" id="PF00300">
    <property type="entry name" value="His_Phos_1"/>
    <property type="match status" value="1"/>
</dbReference>
<dbReference type="RefSeq" id="WP_072990799.1">
    <property type="nucleotide sequence ID" value="NZ_FQYU01000002.1"/>
</dbReference>
<dbReference type="OrthoDB" id="3296006at2"/>
<organism evidence="1 2">
    <name type="scientific">Pseudozobellia thermophila</name>
    <dbReference type="NCBI Taxonomy" id="192903"/>
    <lineage>
        <taxon>Bacteria</taxon>
        <taxon>Pseudomonadati</taxon>
        <taxon>Bacteroidota</taxon>
        <taxon>Flavobacteriia</taxon>
        <taxon>Flavobacteriales</taxon>
        <taxon>Flavobacteriaceae</taxon>
        <taxon>Pseudozobellia</taxon>
    </lineage>
</organism>
<dbReference type="STRING" id="192903.SAMN04488513_102329"/>
<gene>
    <name evidence="1" type="ORF">SAMN04488513_102329</name>
</gene>
<accession>A0A1M6F873</accession>
<reference evidence="2" key="1">
    <citation type="submission" date="2016-11" db="EMBL/GenBank/DDBJ databases">
        <authorList>
            <person name="Varghese N."/>
            <person name="Submissions S."/>
        </authorList>
    </citation>
    <scope>NUCLEOTIDE SEQUENCE [LARGE SCALE GENOMIC DNA]</scope>
    <source>
        <strain evidence="2">DSM 19858</strain>
    </source>
</reference>
<dbReference type="SUPFAM" id="SSF53254">
    <property type="entry name" value="Phosphoglycerate mutase-like"/>
    <property type="match status" value="1"/>
</dbReference>
<dbReference type="CDD" id="cd07067">
    <property type="entry name" value="HP_PGM_like"/>
    <property type="match status" value="1"/>
</dbReference>
<protein>
    <submittedName>
        <fullName evidence="1">Broad specificity phosphatase PhoE</fullName>
    </submittedName>
</protein>